<dbReference type="Pfam" id="PF17763">
    <property type="entry name" value="Asparaginase_C"/>
    <property type="match status" value="1"/>
</dbReference>
<feature type="binding site" evidence="10">
    <location>
        <position position="58"/>
    </location>
    <ligand>
        <name>substrate</name>
    </ligand>
</feature>
<feature type="active site" description="O-isoaspartyl threonine intermediate" evidence="9">
    <location>
        <position position="14"/>
    </location>
</feature>
<dbReference type="PROSITE" id="PS51732">
    <property type="entry name" value="ASN_GLN_ASE_3"/>
    <property type="match status" value="1"/>
</dbReference>
<evidence type="ECO:0000259" key="11">
    <source>
        <dbReference type="Pfam" id="PF00710"/>
    </source>
</evidence>
<evidence type="ECO:0000259" key="12">
    <source>
        <dbReference type="Pfam" id="PF17763"/>
    </source>
</evidence>
<dbReference type="CDD" id="cd08964">
    <property type="entry name" value="L-asparaginase_II"/>
    <property type="match status" value="1"/>
</dbReference>
<organism evidence="13 14">
    <name type="scientific">Pseudomonas fluorescens</name>
    <dbReference type="NCBI Taxonomy" id="294"/>
    <lineage>
        <taxon>Bacteria</taxon>
        <taxon>Pseudomonadati</taxon>
        <taxon>Pseudomonadota</taxon>
        <taxon>Gammaproteobacteria</taxon>
        <taxon>Pseudomonadales</taxon>
        <taxon>Pseudomonadaceae</taxon>
        <taxon>Pseudomonas</taxon>
    </lineage>
</organism>
<dbReference type="EC" id="3.5.1.38" evidence="5"/>
<feature type="binding site" evidence="10">
    <location>
        <begin position="90"/>
        <end position="91"/>
    </location>
    <ligand>
        <name>substrate</name>
    </ligand>
</feature>
<keyword evidence="2 13" id="KW-0378">Hydrolase</keyword>
<dbReference type="GO" id="GO:0050417">
    <property type="term" value="F:glutamin-(asparagin-)ase activity"/>
    <property type="evidence" value="ECO:0007669"/>
    <property type="project" value="UniProtKB-EC"/>
</dbReference>
<evidence type="ECO:0000256" key="1">
    <source>
        <dbReference type="ARBA" id="ARBA00010518"/>
    </source>
</evidence>
<sequence length="333" mass="35296">MELPKLAIAALGGTVSMQARNAGEGVIPTVSGETLLASVPQLTTLARVTVETLGLLPSASLDYQCLLSVLSWANYQVEQGATGVVITQGTDTLEETAIFFEYLWNHDAPLVLTGAMRSAKQAGADGPANLLDACRVALAESSRRRGVQVVMNGQIHHASHVRKTDSLALQAFSSPVFGPTGLLVEDHVQYLRPPAPRKILPLPQATSQNIAMLEASLSADTLLLETILKVGYDGLVIAGLGAGHVSEKWATVIESIAEKIPVIIATRTGSGSTAQATYGFAGSEMDLIRKGACMAGFLCPRKARILLWLLIGCQRQHELASYLKATSTLKIDA</sequence>
<reference evidence="13 14" key="1">
    <citation type="submission" date="2019-09" db="EMBL/GenBank/DDBJ databases">
        <authorList>
            <person name="Chandra G."/>
            <person name="Truman W A."/>
        </authorList>
    </citation>
    <scope>NUCLEOTIDE SEQUENCE [LARGE SCALE GENOMIC DNA]</scope>
    <source>
        <strain evidence="13">PS712</strain>
    </source>
</reference>
<dbReference type="InterPro" id="IPR037152">
    <property type="entry name" value="L-asparaginase_N_sf"/>
</dbReference>
<dbReference type="PIRSF" id="PIRSF001220">
    <property type="entry name" value="L-ASNase_gatD"/>
    <property type="match status" value="1"/>
</dbReference>
<feature type="domain" description="Asparaginase/glutaminase C-terminal" evidence="12">
    <location>
        <begin position="209"/>
        <end position="317"/>
    </location>
</feature>
<dbReference type="RefSeq" id="WP_150702963.1">
    <property type="nucleotide sequence ID" value="NZ_CABVIB010000013.1"/>
</dbReference>
<name>A0A5E7D969_PSEFL</name>
<dbReference type="InterPro" id="IPR027474">
    <property type="entry name" value="L-asparaginase_N"/>
</dbReference>
<dbReference type="Proteomes" id="UP000326018">
    <property type="component" value="Unassembled WGS sequence"/>
</dbReference>
<dbReference type="Gene3D" id="3.40.50.1170">
    <property type="entry name" value="L-asparaginase, N-terminal domain"/>
    <property type="match status" value="1"/>
</dbReference>
<evidence type="ECO:0000256" key="7">
    <source>
        <dbReference type="ARBA" id="ARBA00083270"/>
    </source>
</evidence>
<evidence type="ECO:0000256" key="4">
    <source>
        <dbReference type="ARBA" id="ARBA00052564"/>
    </source>
</evidence>
<accession>A0A5E7D969</accession>
<dbReference type="SFLD" id="SFLDS00057">
    <property type="entry name" value="Glutaminase/Asparaginase"/>
    <property type="match status" value="1"/>
</dbReference>
<dbReference type="InterPro" id="IPR006034">
    <property type="entry name" value="Asparaginase/glutaminase-like"/>
</dbReference>
<evidence type="ECO:0000256" key="5">
    <source>
        <dbReference type="ARBA" id="ARBA00066751"/>
    </source>
</evidence>
<dbReference type="GO" id="GO:0004359">
    <property type="term" value="F:glutaminase activity"/>
    <property type="evidence" value="ECO:0007669"/>
    <property type="project" value="RHEA"/>
</dbReference>
<comment type="catalytic activity">
    <reaction evidence="4">
        <text>L-glutamine + H2O = L-glutamate + NH4(+)</text>
        <dbReference type="Rhea" id="RHEA:15889"/>
        <dbReference type="ChEBI" id="CHEBI:15377"/>
        <dbReference type="ChEBI" id="CHEBI:28938"/>
        <dbReference type="ChEBI" id="CHEBI:29985"/>
        <dbReference type="ChEBI" id="CHEBI:58359"/>
        <dbReference type="EC" id="3.5.1.38"/>
    </reaction>
</comment>
<protein>
    <recommendedName>
        <fullName evidence="6">Glutaminase-asparaginase</fullName>
        <ecNumber evidence="5">3.5.1.38</ecNumber>
    </recommendedName>
    <alternativeName>
        <fullName evidence="8">L-ASNase/L-GLNase</fullName>
    </alternativeName>
    <alternativeName>
        <fullName evidence="7">L-asparagine/L-glutamine amidohydrolase</fullName>
    </alternativeName>
</protein>
<proteinExistence type="inferred from homology"/>
<dbReference type="PANTHER" id="PTHR11707">
    <property type="entry name" value="L-ASPARAGINASE"/>
    <property type="match status" value="1"/>
</dbReference>
<comment type="catalytic activity">
    <reaction evidence="3">
        <text>L-asparagine + H2O = L-aspartate + NH4(+)</text>
        <dbReference type="Rhea" id="RHEA:21016"/>
        <dbReference type="ChEBI" id="CHEBI:15377"/>
        <dbReference type="ChEBI" id="CHEBI:28938"/>
        <dbReference type="ChEBI" id="CHEBI:29991"/>
        <dbReference type="ChEBI" id="CHEBI:58048"/>
        <dbReference type="EC" id="3.5.1.38"/>
    </reaction>
</comment>
<feature type="domain" description="L-asparaginase N-terminal" evidence="11">
    <location>
        <begin position="5"/>
        <end position="194"/>
    </location>
</feature>
<dbReference type="Gene3D" id="3.40.50.40">
    <property type="match status" value="1"/>
</dbReference>
<dbReference type="InterPro" id="IPR036152">
    <property type="entry name" value="Asp/glu_Ase-like_sf"/>
</dbReference>
<evidence type="ECO:0000256" key="3">
    <source>
        <dbReference type="ARBA" id="ARBA00050130"/>
    </source>
</evidence>
<comment type="similarity">
    <text evidence="1">Belongs to the asparaginase 1 family.</text>
</comment>
<dbReference type="InterPro" id="IPR027473">
    <property type="entry name" value="L-asparaginase_C"/>
</dbReference>
<dbReference type="PRINTS" id="PR00139">
    <property type="entry name" value="ASNGLNASE"/>
</dbReference>
<evidence type="ECO:0000313" key="13">
    <source>
        <dbReference type="EMBL" id="VVO04584.1"/>
    </source>
</evidence>
<dbReference type="AlphaFoldDB" id="A0A5E7D969"/>
<gene>
    <name evidence="13" type="primary">ansB_1</name>
    <name evidence="13" type="ORF">PS712_02956</name>
</gene>
<dbReference type="EMBL" id="CABVIB010000013">
    <property type="protein sequence ID" value="VVO04584.1"/>
    <property type="molecule type" value="Genomic_DNA"/>
</dbReference>
<dbReference type="PIRSF" id="PIRSF500176">
    <property type="entry name" value="L_ASNase"/>
    <property type="match status" value="1"/>
</dbReference>
<evidence type="ECO:0000256" key="10">
    <source>
        <dbReference type="PIRSR" id="PIRSR001220-2"/>
    </source>
</evidence>
<evidence type="ECO:0000256" key="2">
    <source>
        <dbReference type="ARBA" id="ARBA00022801"/>
    </source>
</evidence>
<dbReference type="SUPFAM" id="SSF53774">
    <property type="entry name" value="Glutaminase/Asparaginase"/>
    <property type="match status" value="1"/>
</dbReference>
<dbReference type="InterPro" id="IPR004550">
    <property type="entry name" value="AsnASE_II"/>
</dbReference>
<dbReference type="GO" id="GO:0006528">
    <property type="term" value="P:asparagine metabolic process"/>
    <property type="evidence" value="ECO:0007669"/>
    <property type="project" value="InterPro"/>
</dbReference>
<dbReference type="SMART" id="SM00870">
    <property type="entry name" value="Asparaginase"/>
    <property type="match status" value="1"/>
</dbReference>
<evidence type="ECO:0000256" key="9">
    <source>
        <dbReference type="PIRSR" id="PIRSR001220-1"/>
    </source>
</evidence>
<dbReference type="FunFam" id="3.40.50.1170:FF:000001">
    <property type="entry name" value="L-asparaginase 2"/>
    <property type="match status" value="1"/>
</dbReference>
<dbReference type="OrthoDB" id="9788068at2"/>
<dbReference type="Pfam" id="PF00710">
    <property type="entry name" value="Asparaginase"/>
    <property type="match status" value="1"/>
</dbReference>
<dbReference type="PANTHER" id="PTHR11707:SF28">
    <property type="entry name" value="60 KDA LYSOPHOSPHOLIPASE"/>
    <property type="match status" value="1"/>
</dbReference>
<dbReference type="InterPro" id="IPR040919">
    <property type="entry name" value="Asparaginase_C"/>
</dbReference>
<evidence type="ECO:0000313" key="14">
    <source>
        <dbReference type="Proteomes" id="UP000326018"/>
    </source>
</evidence>
<evidence type="ECO:0000256" key="6">
    <source>
        <dbReference type="ARBA" id="ARBA00070898"/>
    </source>
</evidence>
<dbReference type="GO" id="GO:0004067">
    <property type="term" value="F:asparaginase activity"/>
    <property type="evidence" value="ECO:0007669"/>
    <property type="project" value="UniProtKB-UniRule"/>
</dbReference>
<evidence type="ECO:0000256" key="8">
    <source>
        <dbReference type="ARBA" id="ARBA00084074"/>
    </source>
</evidence>